<dbReference type="AlphaFoldDB" id="A0A316DYA2"/>
<evidence type="ECO:0000313" key="5">
    <source>
        <dbReference type="Proteomes" id="UP000651837"/>
    </source>
</evidence>
<feature type="coiled-coil region" evidence="1">
    <location>
        <begin position="17"/>
        <end position="44"/>
    </location>
</feature>
<gene>
    <name evidence="2" type="ORF">HZY62_04145</name>
    <name evidence="3" type="ORF">LX92_02420</name>
</gene>
<evidence type="ECO:0000313" key="2">
    <source>
        <dbReference type="EMBL" id="MBD1259767.1"/>
    </source>
</evidence>
<dbReference type="OrthoDB" id="680366at2"/>
<comment type="caution">
    <text evidence="3">The sequence shown here is derived from an EMBL/GenBank/DDBJ whole genome shotgun (WGS) entry which is preliminary data.</text>
</comment>
<dbReference type="EMBL" id="QGGQ01000005">
    <property type="protein sequence ID" value="PWK23091.1"/>
    <property type="molecule type" value="Genomic_DNA"/>
</dbReference>
<evidence type="ECO:0000256" key="1">
    <source>
        <dbReference type="SAM" id="Coils"/>
    </source>
</evidence>
<evidence type="ECO:0000313" key="3">
    <source>
        <dbReference type="EMBL" id="PWK23091.1"/>
    </source>
</evidence>
<dbReference type="Proteomes" id="UP000245667">
    <property type="component" value="Unassembled WGS sequence"/>
</dbReference>
<dbReference type="EMBL" id="JACWLN010000001">
    <property type="protein sequence ID" value="MBD1259767.1"/>
    <property type="molecule type" value="Genomic_DNA"/>
</dbReference>
<organism evidence="3 4">
    <name type="scientific">Maribacter polysiphoniae</name>
    <dbReference type="NCBI Taxonomy" id="429344"/>
    <lineage>
        <taxon>Bacteria</taxon>
        <taxon>Pseudomonadati</taxon>
        <taxon>Bacteroidota</taxon>
        <taxon>Flavobacteriia</taxon>
        <taxon>Flavobacteriales</taxon>
        <taxon>Flavobacteriaceae</taxon>
        <taxon>Maribacter</taxon>
    </lineage>
</organism>
<evidence type="ECO:0000313" key="4">
    <source>
        <dbReference type="Proteomes" id="UP000245667"/>
    </source>
</evidence>
<dbReference type="Proteomes" id="UP000651837">
    <property type="component" value="Unassembled WGS sequence"/>
</dbReference>
<name>A0A316DYA2_9FLAO</name>
<proteinExistence type="predicted"/>
<keyword evidence="5" id="KW-1185">Reference proteome</keyword>
<reference evidence="2 5" key="2">
    <citation type="submission" date="2020-07" db="EMBL/GenBank/DDBJ databases">
        <title>The draft genome sequence of Maribacter polysiphoniae KCTC 22021.</title>
        <authorList>
            <person name="Mu L."/>
        </authorList>
    </citation>
    <scope>NUCLEOTIDE SEQUENCE [LARGE SCALE GENOMIC DNA]</scope>
    <source>
        <strain evidence="2 5">KCTC 22021</strain>
    </source>
</reference>
<sequence length="130" mass="15615">MEKIKEIVYNENLHFEHENWKSELAFWEDELKSFTNRLSELVTRWTTDEVLKELDHFQNEFVLHGAVIDDLEEAIEEHEASIAGHSLPGKESLDVVLAKKHDEFRLKMEKQRQIYADLKKDFFRFLSKYM</sequence>
<dbReference type="RefSeq" id="WP_109650903.1">
    <property type="nucleotide sequence ID" value="NZ_CAJQNU010000081.1"/>
</dbReference>
<reference evidence="3 4" key="1">
    <citation type="submission" date="2018-05" db="EMBL/GenBank/DDBJ databases">
        <title>Genomic Encyclopedia of Archaeal and Bacterial Type Strains, Phase II (KMG-II): from individual species to whole genera.</title>
        <authorList>
            <person name="Goeker M."/>
        </authorList>
    </citation>
    <scope>NUCLEOTIDE SEQUENCE [LARGE SCALE GENOMIC DNA]</scope>
    <source>
        <strain evidence="3 4">DSM 23514</strain>
    </source>
</reference>
<accession>A0A316DYA2</accession>
<protein>
    <submittedName>
        <fullName evidence="3">Uncharacterized protein</fullName>
    </submittedName>
</protein>
<keyword evidence="1" id="KW-0175">Coiled coil</keyword>